<name>A0ACB5U1I2_AMBMO</name>
<dbReference type="Proteomes" id="UP001165064">
    <property type="component" value="Unassembled WGS sequence"/>
</dbReference>
<evidence type="ECO:0000313" key="1">
    <source>
        <dbReference type="EMBL" id="GME99874.1"/>
    </source>
</evidence>
<proteinExistence type="predicted"/>
<evidence type="ECO:0000313" key="2">
    <source>
        <dbReference type="Proteomes" id="UP001165064"/>
    </source>
</evidence>
<protein>
    <submittedName>
        <fullName evidence="1">Unnamed protein product</fullName>
    </submittedName>
</protein>
<reference evidence="1" key="1">
    <citation type="submission" date="2023-04" db="EMBL/GenBank/DDBJ databases">
        <title>Ambrosiozyma monospora NBRC 10751.</title>
        <authorList>
            <person name="Ichikawa N."/>
            <person name="Sato H."/>
            <person name="Tonouchi N."/>
        </authorList>
    </citation>
    <scope>NUCLEOTIDE SEQUENCE</scope>
    <source>
        <strain evidence="1">NBRC 10751</strain>
    </source>
</reference>
<gene>
    <name evidence="1" type="ORF">Amon02_001085100</name>
</gene>
<accession>A0ACB5U1I2</accession>
<organism evidence="1 2">
    <name type="scientific">Ambrosiozyma monospora</name>
    <name type="common">Yeast</name>
    <name type="synonym">Endomycopsis monosporus</name>
    <dbReference type="NCBI Taxonomy" id="43982"/>
    <lineage>
        <taxon>Eukaryota</taxon>
        <taxon>Fungi</taxon>
        <taxon>Dikarya</taxon>
        <taxon>Ascomycota</taxon>
        <taxon>Saccharomycotina</taxon>
        <taxon>Pichiomycetes</taxon>
        <taxon>Pichiales</taxon>
        <taxon>Pichiaceae</taxon>
        <taxon>Ambrosiozyma</taxon>
    </lineage>
</organism>
<comment type="caution">
    <text evidence="1">The sequence shown here is derived from an EMBL/GenBank/DDBJ whole genome shotgun (WGS) entry which is preliminary data.</text>
</comment>
<sequence>MFGMPNVGLAFARANTFSPLLGTVTSRTVAKTLTSSLLLPSRRFSTNNKTQTLHYPSFSNQLYLSQLKQSSRVGSFNIQRHQRRFNSSSSNPKDDKSKNDKKKKQSSASEVWELLKLTKSELPTLTIALGLLCVSSAVSMLFPSIIGLVIDTVKDPETPEDETKKEQIAGIDIPSTIKKSW</sequence>
<keyword evidence="2" id="KW-1185">Reference proteome</keyword>
<dbReference type="EMBL" id="BSXS01011176">
    <property type="protein sequence ID" value="GME99874.1"/>
    <property type="molecule type" value="Genomic_DNA"/>
</dbReference>